<dbReference type="PANTHER" id="PTHR11380">
    <property type="entry name" value="TRANSCRIPTION INITIATION FACTOR TFIID/SUPT3-RELATED"/>
    <property type="match status" value="1"/>
</dbReference>
<dbReference type="GO" id="GO:0005634">
    <property type="term" value="C:nucleus"/>
    <property type="evidence" value="ECO:0007669"/>
    <property type="project" value="UniProtKB-SubCell"/>
</dbReference>
<keyword evidence="7" id="KW-1185">Reference proteome</keyword>
<dbReference type="PANTHER" id="PTHR11380:SF16">
    <property type="entry name" value="TRANSCRIPTION INITIATION PROTEIN SPT3 HOMOLOG"/>
    <property type="match status" value="1"/>
</dbReference>
<evidence type="ECO:0000313" key="8">
    <source>
        <dbReference type="WBParaSite" id="EVEC_0000261701-mRNA-1"/>
    </source>
</evidence>
<dbReference type="WBParaSite" id="EVEC_0000261701-mRNA-1">
    <property type="protein sequence ID" value="EVEC_0000261701-mRNA-1"/>
    <property type="gene ID" value="EVEC_0000261701"/>
</dbReference>
<evidence type="ECO:0000256" key="3">
    <source>
        <dbReference type="ARBA" id="ARBA00023163"/>
    </source>
</evidence>
<dbReference type="EMBL" id="UXUI01007360">
    <property type="protein sequence ID" value="VDD87182.1"/>
    <property type="molecule type" value="Genomic_DNA"/>
</dbReference>
<evidence type="ECO:0000256" key="4">
    <source>
        <dbReference type="ARBA" id="ARBA00023242"/>
    </source>
</evidence>
<sequence length="129" mass="14910">MTGVEDVEILLETFGKMMYVFGDEAEPLLKCKVFVASTVREQLRNMLRQASVTASYRKSDRIEIVDVVFLFRRHYKQLNRMFQYLQSADMAKVYARFATTVAADPPLPETTLVLDDPEDEVDLFVYGKQ</sequence>
<proteinExistence type="inferred from homology"/>
<name>A0A0N4UYG4_ENTVE</name>
<dbReference type="InterPro" id="IPR009072">
    <property type="entry name" value="Histone-fold"/>
</dbReference>
<dbReference type="Pfam" id="PF02269">
    <property type="entry name" value="TFIID-18kDa"/>
    <property type="match status" value="1"/>
</dbReference>
<dbReference type="AlphaFoldDB" id="A0A0N4UYG4"/>
<reference evidence="6 7" key="2">
    <citation type="submission" date="2018-10" db="EMBL/GenBank/DDBJ databases">
        <authorList>
            <consortium name="Pathogen Informatics"/>
        </authorList>
    </citation>
    <scope>NUCLEOTIDE SEQUENCE [LARGE SCALE GENOMIC DNA]</scope>
</reference>
<keyword evidence="4" id="KW-0539">Nucleus</keyword>
<dbReference type="SUPFAM" id="SSF47113">
    <property type="entry name" value="Histone-fold"/>
    <property type="match status" value="1"/>
</dbReference>
<evidence type="ECO:0000313" key="7">
    <source>
        <dbReference type="Proteomes" id="UP000274131"/>
    </source>
</evidence>
<dbReference type="GO" id="GO:0046982">
    <property type="term" value="F:protein heterodimerization activity"/>
    <property type="evidence" value="ECO:0007669"/>
    <property type="project" value="InterPro"/>
</dbReference>
<evidence type="ECO:0000256" key="5">
    <source>
        <dbReference type="ARBA" id="ARBA00061274"/>
    </source>
</evidence>
<protein>
    <submittedName>
        <fullName evidence="8">Histone domain-containing protein</fullName>
    </submittedName>
</protein>
<keyword evidence="2" id="KW-0805">Transcription regulation</keyword>
<gene>
    <name evidence="6" type="ORF">EVEC_LOCUS2325</name>
</gene>
<dbReference type="Proteomes" id="UP000274131">
    <property type="component" value="Unassembled WGS sequence"/>
</dbReference>
<dbReference type="CDD" id="cd22926">
    <property type="entry name" value="HFD_SPT3"/>
    <property type="match status" value="1"/>
</dbReference>
<evidence type="ECO:0000313" key="6">
    <source>
        <dbReference type="EMBL" id="VDD87182.1"/>
    </source>
</evidence>
<evidence type="ECO:0000256" key="1">
    <source>
        <dbReference type="ARBA" id="ARBA00004123"/>
    </source>
</evidence>
<reference evidence="8" key="1">
    <citation type="submission" date="2017-02" db="UniProtKB">
        <authorList>
            <consortium name="WormBaseParasite"/>
        </authorList>
    </citation>
    <scope>IDENTIFICATION</scope>
</reference>
<accession>A0A0N4UYG4</accession>
<dbReference type="OrthoDB" id="66982at2759"/>
<comment type="subcellular location">
    <subcellularLocation>
        <location evidence="1">Nucleus</location>
    </subcellularLocation>
</comment>
<keyword evidence="3" id="KW-0804">Transcription</keyword>
<organism evidence="8">
    <name type="scientific">Enterobius vermicularis</name>
    <name type="common">Human pinworm</name>
    <dbReference type="NCBI Taxonomy" id="51028"/>
    <lineage>
        <taxon>Eukaryota</taxon>
        <taxon>Metazoa</taxon>
        <taxon>Ecdysozoa</taxon>
        <taxon>Nematoda</taxon>
        <taxon>Chromadorea</taxon>
        <taxon>Rhabditida</taxon>
        <taxon>Spirurina</taxon>
        <taxon>Oxyuridomorpha</taxon>
        <taxon>Oxyuroidea</taxon>
        <taxon>Oxyuridae</taxon>
        <taxon>Enterobius</taxon>
    </lineage>
</organism>
<dbReference type="GO" id="GO:0006366">
    <property type="term" value="P:transcription by RNA polymerase II"/>
    <property type="evidence" value="ECO:0007669"/>
    <property type="project" value="InterPro"/>
</dbReference>
<evidence type="ECO:0000256" key="2">
    <source>
        <dbReference type="ARBA" id="ARBA00023015"/>
    </source>
</evidence>
<comment type="similarity">
    <text evidence="5">Belongs to the SPT3 family.</text>
</comment>
<dbReference type="InterPro" id="IPR003195">
    <property type="entry name" value="TFIID_TAF13"/>
</dbReference>